<accession>A0A496PHX9</accession>
<organism evidence="2 3">
    <name type="scientific">Galactobacter caseinivorans</name>
    <dbReference type="NCBI Taxonomy" id="2676123"/>
    <lineage>
        <taxon>Bacteria</taxon>
        <taxon>Bacillati</taxon>
        <taxon>Actinomycetota</taxon>
        <taxon>Actinomycetes</taxon>
        <taxon>Micrococcales</taxon>
        <taxon>Micrococcaceae</taxon>
        <taxon>Galactobacter</taxon>
    </lineage>
</organism>
<dbReference type="EMBL" id="QQXL01000005">
    <property type="protein sequence ID" value="RKW70091.1"/>
    <property type="molecule type" value="Genomic_DNA"/>
</dbReference>
<feature type="transmembrane region" description="Helical" evidence="1">
    <location>
        <begin position="20"/>
        <end position="38"/>
    </location>
</feature>
<evidence type="ECO:0000313" key="3">
    <source>
        <dbReference type="Proteomes" id="UP000273119"/>
    </source>
</evidence>
<dbReference type="AlphaFoldDB" id="A0A496PHX9"/>
<sequence>MRVLHKPHSAPDRGRSVVFMFARIFLLAIACAVAGGYLLKVDEWAAWLAFAGSAVCLGVAAVRGLKLARRRHLAQTHPERFAVRA</sequence>
<reference evidence="2 3" key="1">
    <citation type="submission" date="2018-07" db="EMBL/GenBank/DDBJ databases">
        <title>Arthrobacter sp. nov., isolated from raw cow's milk with high bacterial count.</title>
        <authorList>
            <person name="Hahne J."/>
            <person name="Isele D."/>
            <person name="Lipski A."/>
        </authorList>
    </citation>
    <scope>NUCLEOTIDE SEQUENCE [LARGE SCALE GENOMIC DNA]</scope>
    <source>
        <strain evidence="2 3">JZ R-183</strain>
    </source>
</reference>
<keyword evidence="1" id="KW-0472">Membrane</keyword>
<keyword evidence="3" id="KW-1185">Reference proteome</keyword>
<comment type="caution">
    <text evidence="2">The sequence shown here is derived from an EMBL/GenBank/DDBJ whole genome shotgun (WGS) entry which is preliminary data.</text>
</comment>
<feature type="transmembrane region" description="Helical" evidence="1">
    <location>
        <begin position="44"/>
        <end position="62"/>
    </location>
</feature>
<name>A0A496PHX9_9MICC</name>
<dbReference type="Proteomes" id="UP000273119">
    <property type="component" value="Unassembled WGS sequence"/>
</dbReference>
<keyword evidence="1" id="KW-1133">Transmembrane helix</keyword>
<proteinExistence type="predicted"/>
<gene>
    <name evidence="2" type="ORF">DWQ67_09005</name>
</gene>
<evidence type="ECO:0000313" key="2">
    <source>
        <dbReference type="EMBL" id="RKW70091.1"/>
    </source>
</evidence>
<protein>
    <submittedName>
        <fullName evidence="2">Uncharacterized protein</fullName>
    </submittedName>
</protein>
<evidence type="ECO:0000256" key="1">
    <source>
        <dbReference type="SAM" id="Phobius"/>
    </source>
</evidence>
<keyword evidence="1" id="KW-0812">Transmembrane</keyword>